<feature type="region of interest" description="Disordered" evidence="1">
    <location>
        <begin position="1"/>
        <end position="28"/>
    </location>
</feature>
<gene>
    <name evidence="2" type="ORF">DFH94DRAFT_686345</name>
</gene>
<sequence>MCLQQGRYAPDLQKQDGSVTRQTGPRNIIWRSPSGRDLYFAGQESEITCPYEIAWKFNITDNTSGPMTYPAQAIPSNKYYIFMETLNRVAFLSGNFTIAYQ</sequence>
<name>A0A9P5JWI5_9AGAM</name>
<dbReference type="Proteomes" id="UP000759537">
    <property type="component" value="Unassembled WGS sequence"/>
</dbReference>
<evidence type="ECO:0000313" key="3">
    <source>
        <dbReference type="Proteomes" id="UP000759537"/>
    </source>
</evidence>
<reference evidence="2" key="1">
    <citation type="submission" date="2019-10" db="EMBL/GenBank/DDBJ databases">
        <authorList>
            <consortium name="DOE Joint Genome Institute"/>
            <person name="Kuo A."/>
            <person name="Miyauchi S."/>
            <person name="Kiss E."/>
            <person name="Drula E."/>
            <person name="Kohler A."/>
            <person name="Sanchez-Garcia M."/>
            <person name="Andreopoulos B."/>
            <person name="Barry K.W."/>
            <person name="Bonito G."/>
            <person name="Buee M."/>
            <person name="Carver A."/>
            <person name="Chen C."/>
            <person name="Cichocki N."/>
            <person name="Clum A."/>
            <person name="Culley D."/>
            <person name="Crous P.W."/>
            <person name="Fauchery L."/>
            <person name="Girlanda M."/>
            <person name="Hayes R."/>
            <person name="Keri Z."/>
            <person name="LaButti K."/>
            <person name="Lipzen A."/>
            <person name="Lombard V."/>
            <person name="Magnuson J."/>
            <person name="Maillard F."/>
            <person name="Morin E."/>
            <person name="Murat C."/>
            <person name="Nolan M."/>
            <person name="Ohm R."/>
            <person name="Pangilinan J."/>
            <person name="Pereira M."/>
            <person name="Perotto S."/>
            <person name="Peter M."/>
            <person name="Riley R."/>
            <person name="Sitrit Y."/>
            <person name="Stielow B."/>
            <person name="Szollosi G."/>
            <person name="Zifcakova L."/>
            <person name="Stursova M."/>
            <person name="Spatafora J.W."/>
            <person name="Tedersoo L."/>
            <person name="Vaario L.-M."/>
            <person name="Yamada A."/>
            <person name="Yan M."/>
            <person name="Wang P."/>
            <person name="Xu J."/>
            <person name="Bruns T."/>
            <person name="Baldrian P."/>
            <person name="Vilgalys R."/>
            <person name="Henrissat B."/>
            <person name="Grigoriev I.V."/>
            <person name="Hibbett D."/>
            <person name="Nagy L.G."/>
            <person name="Martin F.M."/>
        </authorList>
    </citation>
    <scope>NUCLEOTIDE SEQUENCE</scope>
    <source>
        <strain evidence="2">Prilba</strain>
    </source>
</reference>
<dbReference type="EMBL" id="WHVB01000046">
    <property type="protein sequence ID" value="KAF8465615.1"/>
    <property type="molecule type" value="Genomic_DNA"/>
</dbReference>
<accession>A0A9P5JWI5</accession>
<evidence type="ECO:0000313" key="2">
    <source>
        <dbReference type="EMBL" id="KAF8465615.1"/>
    </source>
</evidence>
<comment type="caution">
    <text evidence="2">The sequence shown here is derived from an EMBL/GenBank/DDBJ whole genome shotgun (WGS) entry which is preliminary data.</text>
</comment>
<reference evidence="2" key="2">
    <citation type="journal article" date="2020" name="Nat. Commun.">
        <title>Large-scale genome sequencing of mycorrhizal fungi provides insights into the early evolution of symbiotic traits.</title>
        <authorList>
            <person name="Miyauchi S."/>
            <person name="Kiss E."/>
            <person name="Kuo A."/>
            <person name="Drula E."/>
            <person name="Kohler A."/>
            <person name="Sanchez-Garcia M."/>
            <person name="Morin E."/>
            <person name="Andreopoulos B."/>
            <person name="Barry K.W."/>
            <person name="Bonito G."/>
            <person name="Buee M."/>
            <person name="Carver A."/>
            <person name="Chen C."/>
            <person name="Cichocki N."/>
            <person name="Clum A."/>
            <person name="Culley D."/>
            <person name="Crous P.W."/>
            <person name="Fauchery L."/>
            <person name="Girlanda M."/>
            <person name="Hayes R.D."/>
            <person name="Keri Z."/>
            <person name="LaButti K."/>
            <person name="Lipzen A."/>
            <person name="Lombard V."/>
            <person name="Magnuson J."/>
            <person name="Maillard F."/>
            <person name="Murat C."/>
            <person name="Nolan M."/>
            <person name="Ohm R.A."/>
            <person name="Pangilinan J."/>
            <person name="Pereira M.F."/>
            <person name="Perotto S."/>
            <person name="Peter M."/>
            <person name="Pfister S."/>
            <person name="Riley R."/>
            <person name="Sitrit Y."/>
            <person name="Stielow J.B."/>
            <person name="Szollosi G."/>
            <person name="Zifcakova L."/>
            <person name="Stursova M."/>
            <person name="Spatafora J.W."/>
            <person name="Tedersoo L."/>
            <person name="Vaario L.M."/>
            <person name="Yamada A."/>
            <person name="Yan M."/>
            <person name="Wang P."/>
            <person name="Xu J."/>
            <person name="Bruns T."/>
            <person name="Baldrian P."/>
            <person name="Vilgalys R."/>
            <person name="Dunand C."/>
            <person name="Henrissat B."/>
            <person name="Grigoriev I.V."/>
            <person name="Hibbett D."/>
            <person name="Nagy L.G."/>
            <person name="Martin F.M."/>
        </authorList>
    </citation>
    <scope>NUCLEOTIDE SEQUENCE</scope>
    <source>
        <strain evidence="2">Prilba</strain>
    </source>
</reference>
<keyword evidence="3" id="KW-1185">Reference proteome</keyword>
<feature type="compositionally biased region" description="Polar residues" evidence="1">
    <location>
        <begin position="15"/>
        <end position="25"/>
    </location>
</feature>
<dbReference type="AlphaFoldDB" id="A0A9P5JWI5"/>
<evidence type="ECO:0000256" key="1">
    <source>
        <dbReference type="SAM" id="MobiDB-lite"/>
    </source>
</evidence>
<protein>
    <submittedName>
        <fullName evidence="2">Uncharacterized protein</fullName>
    </submittedName>
</protein>
<proteinExistence type="predicted"/>
<organism evidence="2 3">
    <name type="scientific">Russula ochroleuca</name>
    <dbReference type="NCBI Taxonomy" id="152965"/>
    <lineage>
        <taxon>Eukaryota</taxon>
        <taxon>Fungi</taxon>
        <taxon>Dikarya</taxon>
        <taxon>Basidiomycota</taxon>
        <taxon>Agaricomycotina</taxon>
        <taxon>Agaricomycetes</taxon>
        <taxon>Russulales</taxon>
        <taxon>Russulaceae</taxon>
        <taxon>Russula</taxon>
    </lineage>
</organism>